<dbReference type="PANTHER" id="PTHR43172:SF2">
    <property type="entry name" value="ADENYLOSUCCINATE LYASE C-TERMINAL DOMAIN-CONTAINING PROTEIN"/>
    <property type="match status" value="1"/>
</dbReference>
<dbReference type="Gene3D" id="1.10.40.30">
    <property type="entry name" value="Fumarase/aspartase (C-terminal domain)"/>
    <property type="match status" value="1"/>
</dbReference>
<reference evidence="5 6" key="1">
    <citation type="journal article" date="2015" name="Stand. Genomic Sci.">
        <title>Genomic Encyclopedia of Bacterial and Archaeal Type Strains, Phase III: the genomes of soil and plant-associated and newly described type strains.</title>
        <authorList>
            <person name="Whitman W.B."/>
            <person name="Woyke T."/>
            <person name="Klenk H.P."/>
            <person name="Zhou Y."/>
            <person name="Lilburn T.G."/>
            <person name="Beck B.J."/>
            <person name="De Vos P."/>
            <person name="Vandamme P."/>
            <person name="Eisen J.A."/>
            <person name="Garrity G."/>
            <person name="Hugenholtz P."/>
            <person name="Kyrpides N.C."/>
        </authorList>
    </citation>
    <scope>NUCLEOTIDE SEQUENCE [LARGE SCALE GENOMIC DNA]</scope>
    <source>
        <strain evidence="5 6">ASC-9842</strain>
    </source>
</reference>
<dbReference type="Gene3D" id="1.20.1290.10">
    <property type="entry name" value="AhpD-like"/>
    <property type="match status" value="1"/>
</dbReference>
<evidence type="ECO:0000256" key="2">
    <source>
        <dbReference type="NCBIfam" id="TIGR02426"/>
    </source>
</evidence>
<dbReference type="SUPFAM" id="SSF69118">
    <property type="entry name" value="AhpD-like"/>
    <property type="match status" value="1"/>
</dbReference>
<feature type="domain" description="Adenylosuccinate lyase C-terminal" evidence="4">
    <location>
        <begin position="365"/>
        <end position="448"/>
    </location>
</feature>
<feature type="compositionally biased region" description="Low complexity" evidence="3">
    <location>
        <begin position="464"/>
        <end position="483"/>
    </location>
</feature>
<dbReference type="EMBL" id="SGXM01000005">
    <property type="protein sequence ID" value="RZT36380.1"/>
    <property type="molecule type" value="Genomic_DNA"/>
</dbReference>
<dbReference type="AlphaFoldDB" id="A0A4Q7RUC3"/>
<dbReference type="PRINTS" id="PR00149">
    <property type="entry name" value="FUMRATELYASE"/>
</dbReference>
<sequence length="611" mass="63849">MPTNSRLTDPMFGSPAVLAAFSDAGTVRAMLDAEAALARAEAHCGVIPPQAAQVIGEVCADCALDPDALAHDAVAAGNLAIPFVKQLTAAVASRDAGAARFVHWGATSQDILDTALVLQLAQALQAIDADLARLGDACAALAGTHRATPMVGRTWLQHALPTTFGAKVAGWLDALQRAQARVNAARDQARVLQFGGAAGTLASLGDDAPAVAIAFARALQLELPALPWHAHRDRLADVAAALGMLTGTLGKMARDLSLMMQTEVAEVAEPAAPGRGGSSTMPHKRNPVGCAAVLAAATRVPPLVATMLAGMTQEHERALGGWQAEWDTLPQIVSLAAGAARQMGEVVAGLDVDAARMRANLDLTRGLILGEAAMLELGRHIGRLDAHHVVEQASRRAVADGCTLREALARTLAEDPGHASLLDDATLDRLADPARYAGQATPFADAAVAAWRARHGDPVAPEPAAATTTQGMPAQPAPAARAAASDRERYEAGLAVRRAVLGSAHVDRSLQRLTPFNAPFQNLITRYAWGEIWTRDGLPRHTRSLITIAMMVALNRSEELKLHLRAAANNGVTRDQIQEVLLQTAIYCGVPAANSAFHMAGEILAGDDAGQ</sequence>
<dbReference type="InterPro" id="IPR000362">
    <property type="entry name" value="Fumarate_lyase_fam"/>
</dbReference>
<dbReference type="GO" id="GO:0047472">
    <property type="term" value="F:3-carboxy-cis,cis-muconate cycloisomerase activity"/>
    <property type="evidence" value="ECO:0007669"/>
    <property type="project" value="UniProtKB-UniRule"/>
</dbReference>
<dbReference type="GO" id="GO:0016829">
    <property type="term" value="F:lyase activity"/>
    <property type="evidence" value="ECO:0007669"/>
    <property type="project" value="UniProtKB-ARBA"/>
</dbReference>
<dbReference type="Pfam" id="PF00206">
    <property type="entry name" value="Lyase_1"/>
    <property type="match status" value="1"/>
</dbReference>
<dbReference type="PROSITE" id="PS00163">
    <property type="entry name" value="FUMARATE_LYASES"/>
    <property type="match status" value="1"/>
</dbReference>
<proteinExistence type="inferred from homology"/>
<dbReference type="InterPro" id="IPR012789">
    <property type="entry name" value="Protocat_PcaB-like"/>
</dbReference>
<protein>
    <recommendedName>
        <fullName evidence="2">3-carboxy-cis,cis-muconate cycloisomerase</fullName>
        <ecNumber evidence="2">5.5.1.2</ecNumber>
    </recommendedName>
</protein>
<gene>
    <name evidence="5" type="ORF">EV147_3699</name>
</gene>
<dbReference type="Proteomes" id="UP000291078">
    <property type="component" value="Unassembled WGS sequence"/>
</dbReference>
<dbReference type="NCBIfam" id="TIGR02426">
    <property type="entry name" value="protocat_pcaB"/>
    <property type="match status" value="1"/>
</dbReference>
<dbReference type="InterPro" id="IPR020557">
    <property type="entry name" value="Fumarate_lyase_CS"/>
</dbReference>
<dbReference type="Pfam" id="PF02627">
    <property type="entry name" value="CMD"/>
    <property type="match status" value="1"/>
</dbReference>
<feature type="region of interest" description="Disordered" evidence="3">
    <location>
        <begin position="458"/>
        <end position="485"/>
    </location>
</feature>
<dbReference type="Gene3D" id="1.20.200.10">
    <property type="entry name" value="Fumarase/aspartase (Central domain)"/>
    <property type="match status" value="1"/>
</dbReference>
<dbReference type="PANTHER" id="PTHR43172">
    <property type="entry name" value="ADENYLOSUCCINATE LYASE"/>
    <property type="match status" value="1"/>
</dbReference>
<dbReference type="NCBIfam" id="TIGR02425">
    <property type="entry name" value="decarb_PcaC"/>
    <property type="match status" value="1"/>
</dbReference>
<evidence type="ECO:0000256" key="1">
    <source>
        <dbReference type="ARBA" id="ARBA00034772"/>
    </source>
</evidence>
<dbReference type="NCBIfam" id="NF006554">
    <property type="entry name" value="PRK09053.1"/>
    <property type="match status" value="1"/>
</dbReference>
<evidence type="ECO:0000313" key="6">
    <source>
        <dbReference type="Proteomes" id="UP000291078"/>
    </source>
</evidence>
<name>A0A4Q7RUC3_9BURK</name>
<dbReference type="Pfam" id="PF10397">
    <property type="entry name" value="ADSL_C"/>
    <property type="match status" value="1"/>
</dbReference>
<organism evidence="5 6">
    <name type="scientific">Cupriavidus agavae</name>
    <dbReference type="NCBI Taxonomy" id="1001822"/>
    <lineage>
        <taxon>Bacteria</taxon>
        <taxon>Pseudomonadati</taxon>
        <taxon>Pseudomonadota</taxon>
        <taxon>Betaproteobacteria</taxon>
        <taxon>Burkholderiales</taxon>
        <taxon>Burkholderiaceae</taxon>
        <taxon>Cupriavidus</taxon>
    </lineage>
</organism>
<dbReference type="SMART" id="SM00998">
    <property type="entry name" value="ADSL_C"/>
    <property type="match status" value="1"/>
</dbReference>
<dbReference type="EC" id="5.5.1.2" evidence="2"/>
<accession>A0A4Q7RUC3</accession>
<dbReference type="GO" id="GO:0019619">
    <property type="term" value="P:3,4-dihydroxybenzoate catabolic process"/>
    <property type="evidence" value="ECO:0007669"/>
    <property type="project" value="InterPro"/>
</dbReference>
<dbReference type="SUPFAM" id="SSF48557">
    <property type="entry name" value="L-aspartase-like"/>
    <property type="match status" value="1"/>
</dbReference>
<dbReference type="PRINTS" id="PR00145">
    <property type="entry name" value="ARGSUCLYASE"/>
</dbReference>
<keyword evidence="5" id="KW-0413">Isomerase</keyword>
<evidence type="ECO:0000256" key="3">
    <source>
        <dbReference type="SAM" id="MobiDB-lite"/>
    </source>
</evidence>
<dbReference type="InterPro" id="IPR012788">
    <property type="entry name" value="Decarb_PcaC"/>
</dbReference>
<dbReference type="InterPro" id="IPR019468">
    <property type="entry name" value="AdenyloSucc_lyase_C"/>
</dbReference>
<dbReference type="InterPro" id="IPR022761">
    <property type="entry name" value="Fumarate_lyase_N"/>
</dbReference>
<dbReference type="InterPro" id="IPR029032">
    <property type="entry name" value="AhpD-like"/>
</dbReference>
<keyword evidence="6" id="KW-1185">Reference proteome</keyword>
<dbReference type="CDD" id="cd01597">
    <property type="entry name" value="pCLME"/>
    <property type="match status" value="1"/>
</dbReference>
<dbReference type="InterPro" id="IPR003779">
    <property type="entry name" value="CMD-like"/>
</dbReference>
<evidence type="ECO:0000313" key="5">
    <source>
        <dbReference type="EMBL" id="RZT36380.1"/>
    </source>
</evidence>
<evidence type="ECO:0000259" key="4">
    <source>
        <dbReference type="SMART" id="SM00998"/>
    </source>
</evidence>
<dbReference type="OrthoDB" id="9768878at2"/>
<comment type="similarity">
    <text evidence="1">Belongs to the class-II fumarase/aspartase family.</text>
</comment>
<dbReference type="GO" id="GO:0051920">
    <property type="term" value="F:peroxiredoxin activity"/>
    <property type="evidence" value="ECO:0007669"/>
    <property type="project" value="InterPro"/>
</dbReference>
<dbReference type="InterPro" id="IPR008948">
    <property type="entry name" value="L-Aspartase-like"/>
</dbReference>
<comment type="caution">
    <text evidence="5">The sequence shown here is derived from an EMBL/GenBank/DDBJ whole genome shotgun (WGS) entry which is preliminary data.</text>
</comment>
<dbReference type="FunFam" id="1.20.200.10:FF:000014">
    <property type="entry name" value="3-carboxy-cis,cis-muconate cycloisomerase"/>
    <property type="match status" value="1"/>
</dbReference>